<evidence type="ECO:0000313" key="1">
    <source>
        <dbReference type="EMBL" id="CAF9942098.1"/>
    </source>
</evidence>
<dbReference type="Gene3D" id="3.40.50.300">
    <property type="entry name" value="P-loop containing nucleotide triphosphate hydrolases"/>
    <property type="match status" value="1"/>
</dbReference>
<sequence length="194" mass="22064">MSADFVPNFEDAAMSLVSRGRRFDVLTLPVSLSPRRYKFITWIPARDYLKIPRDAPLMNWPDELEGLDAMIIMVDLAVFTAHGAFLDEFDTLQRFRRVCNSIWLAEKDVILVLLNIDKLSNKSPIVSAHDYKEEESQAQVADTVVNRFLSLNQDESRKIHVIFADNDDSSKNLECFEGAVQQILERKTVAAGNS</sequence>
<organism evidence="1 2">
    <name type="scientific">Imshaugia aleurites</name>
    <dbReference type="NCBI Taxonomy" id="172621"/>
    <lineage>
        <taxon>Eukaryota</taxon>
        <taxon>Fungi</taxon>
        <taxon>Dikarya</taxon>
        <taxon>Ascomycota</taxon>
        <taxon>Pezizomycotina</taxon>
        <taxon>Lecanoromycetes</taxon>
        <taxon>OSLEUM clade</taxon>
        <taxon>Lecanoromycetidae</taxon>
        <taxon>Lecanorales</taxon>
        <taxon>Lecanorineae</taxon>
        <taxon>Parmeliaceae</taxon>
        <taxon>Imshaugia</taxon>
    </lineage>
</organism>
<dbReference type="EMBL" id="CAJPDT010000168">
    <property type="protein sequence ID" value="CAF9942098.1"/>
    <property type="molecule type" value="Genomic_DNA"/>
</dbReference>
<dbReference type="AlphaFoldDB" id="A0A8H3J7X8"/>
<protein>
    <submittedName>
        <fullName evidence="1">Uncharacterized protein</fullName>
    </submittedName>
</protein>
<name>A0A8H3J7X8_9LECA</name>
<proteinExistence type="predicted"/>
<dbReference type="Proteomes" id="UP000664534">
    <property type="component" value="Unassembled WGS sequence"/>
</dbReference>
<gene>
    <name evidence="1" type="ORF">IMSHALPRED_003202</name>
</gene>
<dbReference type="InterPro" id="IPR027417">
    <property type="entry name" value="P-loop_NTPase"/>
</dbReference>
<dbReference type="OrthoDB" id="10463798at2759"/>
<keyword evidence="2" id="KW-1185">Reference proteome</keyword>
<reference evidence="1" key="1">
    <citation type="submission" date="2021-03" db="EMBL/GenBank/DDBJ databases">
        <authorList>
            <person name="Tagirdzhanova G."/>
        </authorList>
    </citation>
    <scope>NUCLEOTIDE SEQUENCE</scope>
</reference>
<accession>A0A8H3J7X8</accession>
<evidence type="ECO:0000313" key="2">
    <source>
        <dbReference type="Proteomes" id="UP000664534"/>
    </source>
</evidence>
<comment type="caution">
    <text evidence="1">The sequence shown here is derived from an EMBL/GenBank/DDBJ whole genome shotgun (WGS) entry which is preliminary data.</text>
</comment>